<evidence type="ECO:0000313" key="1">
    <source>
        <dbReference type="EMBL" id="TLD43233.1"/>
    </source>
</evidence>
<dbReference type="GO" id="GO:0016787">
    <property type="term" value="F:hydrolase activity"/>
    <property type="evidence" value="ECO:0007669"/>
    <property type="project" value="UniProtKB-ARBA"/>
</dbReference>
<gene>
    <name evidence="1" type="ORF">JETT_0402</name>
</gene>
<sequence>MNNHARKKTIVIGLDGTPYSLICKLIQQGVCPNLSSLISTGSLREIKSTHPPVSSVAWTSFMTGMNPAKHGIFGFVDRIPHTYDVYYPNSRHIKSEPIWNILRKHNMRSVLINIPSTYPVSEIYGILIAGFVAVDLARATFPNSIVPVLKEMRYKIDVDTQLINESEDQLIRDLYLTLEKRIQAILHFMKSEAFSLFVAIFTETDRLHHFFWESAIRNNTKYSSLFLDYYKTIDIFLGKVMENIDGDTTLIILSDHGFCELKREVYINYWLQEEGYLHFKIIPPKSLHNIGEGSMAYCLDPGRLYINLRGREPNGCIEAGYHYEQLRKMLMSKLTEIRDPTTNIPIIDRVYKREEIYHGIYFDKAPDLVIKPRQGYDLKGAMYHTTLFDKGIFRGMHTYDDAFVYINKKNVIKHSLEIIDVTATILASLDIPIPGDMDGINFIKWN</sequence>
<evidence type="ECO:0000313" key="2">
    <source>
        <dbReference type="Proteomes" id="UP000319783"/>
    </source>
</evidence>
<dbReference type="InterPro" id="IPR017850">
    <property type="entry name" value="Alkaline_phosphatase_core_sf"/>
</dbReference>
<protein>
    <recommendedName>
        <fullName evidence="3">Type I phosphodiesterase/nucleotide pyrophosphatase</fullName>
    </recommendedName>
</protein>
<dbReference type="PANTHER" id="PTHR10151:SF120">
    <property type="entry name" value="BIS(5'-ADENOSYL)-TRIPHOSPHATASE"/>
    <property type="match status" value="1"/>
</dbReference>
<dbReference type="Pfam" id="PF01663">
    <property type="entry name" value="Phosphodiest"/>
    <property type="match status" value="1"/>
</dbReference>
<comment type="caution">
    <text evidence="1">The sequence shown here is derived from an EMBL/GenBank/DDBJ whole genome shotgun (WGS) entry which is preliminary data.</text>
</comment>
<name>A0A533QEP5_9BACT</name>
<dbReference type="EMBL" id="SULG01000005">
    <property type="protein sequence ID" value="TLD43233.1"/>
    <property type="molecule type" value="Genomic_DNA"/>
</dbReference>
<dbReference type="AlphaFoldDB" id="A0A533QEP5"/>
<dbReference type="InterPro" id="IPR002591">
    <property type="entry name" value="Phosphodiest/P_Trfase"/>
</dbReference>
<dbReference type="PANTHER" id="PTHR10151">
    <property type="entry name" value="ECTONUCLEOTIDE PYROPHOSPHATASE/PHOSPHODIESTERASE"/>
    <property type="match status" value="1"/>
</dbReference>
<accession>A0A533QEP5</accession>
<dbReference type="Proteomes" id="UP000319783">
    <property type="component" value="Unassembled WGS sequence"/>
</dbReference>
<evidence type="ECO:0008006" key="3">
    <source>
        <dbReference type="Google" id="ProtNLM"/>
    </source>
</evidence>
<proteinExistence type="predicted"/>
<dbReference type="Gene3D" id="3.40.720.10">
    <property type="entry name" value="Alkaline Phosphatase, subunit A"/>
    <property type="match status" value="1"/>
</dbReference>
<organism evidence="1 2">
    <name type="scientific">Candidatus Jettenia ecosi</name>
    <dbReference type="NCBI Taxonomy" id="2494326"/>
    <lineage>
        <taxon>Bacteria</taxon>
        <taxon>Pseudomonadati</taxon>
        <taxon>Planctomycetota</taxon>
        <taxon>Candidatus Brocadiia</taxon>
        <taxon>Candidatus Brocadiales</taxon>
        <taxon>Candidatus Brocadiaceae</taxon>
        <taxon>Candidatus Jettenia</taxon>
    </lineage>
</organism>
<dbReference type="SUPFAM" id="SSF53649">
    <property type="entry name" value="Alkaline phosphatase-like"/>
    <property type="match status" value="1"/>
</dbReference>
<reference evidence="1 2" key="1">
    <citation type="submission" date="2019-04" db="EMBL/GenBank/DDBJ databases">
        <title>Genome of a novel bacterium Candidatus Jettenia ecosi reconstructed from metagenome of an anammox bioreactor.</title>
        <authorList>
            <person name="Mardanov A.V."/>
            <person name="Beletsky A.V."/>
            <person name="Ravin N.V."/>
            <person name="Botchkova E.A."/>
            <person name="Litti Y.V."/>
            <person name="Nozhevnikova A.N."/>
        </authorList>
    </citation>
    <scope>NUCLEOTIDE SEQUENCE [LARGE SCALE GENOMIC DNA]</scope>
    <source>
        <strain evidence="1">J2</strain>
    </source>
</reference>